<dbReference type="Pfam" id="PF12822">
    <property type="entry name" value="ECF_trnsprt"/>
    <property type="match status" value="1"/>
</dbReference>
<comment type="caution">
    <text evidence="3">The sequence shown here is derived from an EMBL/GenBank/DDBJ whole genome shotgun (WGS) entry which is preliminary data.</text>
</comment>
<feature type="chain" id="PRO_5002057683" evidence="2">
    <location>
        <begin position="25"/>
        <end position="171"/>
    </location>
</feature>
<sequence>MSIRRITLLAMLSALCVVGRMAFAHIPNVQPVTSIIIITAMFMGPANGLILGFISTVLTNMTLGTGIWTIWQIISWSMIGLVSGWIGRAHEKWGIPFVVLIMYAGFCGYFYGFVISLNMLLLSDRFLAYYLAGVPFDTNHAIGNMIFFSLLYPVMSRIFIHYLKKGPFSSI</sequence>
<dbReference type="EMBL" id="JRJU01000019">
    <property type="protein sequence ID" value="KHF39410.1"/>
    <property type="molecule type" value="Genomic_DNA"/>
</dbReference>
<dbReference type="eggNOG" id="COG4720">
    <property type="taxonomic scope" value="Bacteria"/>
</dbReference>
<name>A0A0B0IDR4_9BACI</name>
<feature type="transmembrane region" description="Helical" evidence="1">
    <location>
        <begin position="93"/>
        <end position="121"/>
    </location>
</feature>
<keyword evidence="2" id="KW-0732">Signal</keyword>
<dbReference type="AlphaFoldDB" id="A0A0B0IDR4"/>
<dbReference type="Gene3D" id="1.10.1760.20">
    <property type="match status" value="1"/>
</dbReference>
<evidence type="ECO:0000256" key="1">
    <source>
        <dbReference type="SAM" id="Phobius"/>
    </source>
</evidence>
<proteinExistence type="predicted"/>
<organism evidence="3 4">
    <name type="scientific">Halalkalibacter okhensis</name>
    <dbReference type="NCBI Taxonomy" id="333138"/>
    <lineage>
        <taxon>Bacteria</taxon>
        <taxon>Bacillati</taxon>
        <taxon>Bacillota</taxon>
        <taxon>Bacilli</taxon>
        <taxon>Bacillales</taxon>
        <taxon>Bacillaceae</taxon>
        <taxon>Halalkalibacter</taxon>
    </lineage>
</organism>
<feature type="transmembrane region" description="Helical" evidence="1">
    <location>
        <begin position="66"/>
        <end position="87"/>
    </location>
</feature>
<feature type="transmembrane region" description="Helical" evidence="1">
    <location>
        <begin position="34"/>
        <end position="54"/>
    </location>
</feature>
<dbReference type="GO" id="GO:0016020">
    <property type="term" value="C:membrane"/>
    <property type="evidence" value="ECO:0007669"/>
    <property type="project" value="InterPro"/>
</dbReference>
<keyword evidence="1" id="KW-1133">Transmembrane helix</keyword>
<keyword evidence="4" id="KW-1185">Reference proteome</keyword>
<gene>
    <name evidence="3" type="ORF">LQ50_15220</name>
</gene>
<dbReference type="InterPro" id="IPR024529">
    <property type="entry name" value="ECF_trnsprt_substrate-spec"/>
</dbReference>
<keyword evidence="1" id="KW-0812">Transmembrane</keyword>
<accession>A0A0B0IDR4</accession>
<reference evidence="3 4" key="1">
    <citation type="submission" date="2014-09" db="EMBL/GenBank/DDBJ databases">
        <title>Genome sequencing and annotation of Bacillus Okhensis strain Kh10-101T.</title>
        <authorList>
            <person name="Prakash J.S."/>
        </authorList>
    </citation>
    <scope>NUCLEOTIDE SEQUENCE [LARGE SCALE GENOMIC DNA]</scope>
    <source>
        <strain evidence="4">Kh10-101T</strain>
    </source>
</reference>
<keyword evidence="1" id="KW-0472">Membrane</keyword>
<feature type="signal peptide" evidence="2">
    <location>
        <begin position="1"/>
        <end position="24"/>
    </location>
</feature>
<feature type="transmembrane region" description="Helical" evidence="1">
    <location>
        <begin position="142"/>
        <end position="163"/>
    </location>
</feature>
<evidence type="ECO:0000313" key="3">
    <source>
        <dbReference type="EMBL" id="KHF39410.1"/>
    </source>
</evidence>
<dbReference type="Proteomes" id="UP000030832">
    <property type="component" value="Unassembled WGS sequence"/>
</dbReference>
<dbReference type="RefSeq" id="WP_034630518.1">
    <property type="nucleotide sequence ID" value="NZ_JRJU01000019.1"/>
</dbReference>
<evidence type="ECO:0000256" key="2">
    <source>
        <dbReference type="SAM" id="SignalP"/>
    </source>
</evidence>
<dbReference type="OrthoDB" id="5198189at2"/>
<dbReference type="STRING" id="333138.LQ50_15220"/>
<protein>
    <submittedName>
        <fullName evidence="3">Metal ABC transporter permease</fullName>
    </submittedName>
</protein>
<evidence type="ECO:0000313" key="4">
    <source>
        <dbReference type="Proteomes" id="UP000030832"/>
    </source>
</evidence>